<feature type="transmembrane region" description="Helical" evidence="1">
    <location>
        <begin position="31"/>
        <end position="48"/>
    </location>
</feature>
<proteinExistence type="predicted"/>
<dbReference type="Pfam" id="PF11151">
    <property type="entry name" value="DUF2929"/>
    <property type="match status" value="1"/>
</dbReference>
<name>A0ABW4BMZ2_9LACO</name>
<gene>
    <name evidence="2" type="ORF">ACFQ4R_08305</name>
</gene>
<keyword evidence="1" id="KW-0472">Membrane</keyword>
<evidence type="ECO:0000313" key="2">
    <source>
        <dbReference type="EMBL" id="MFD1411582.1"/>
    </source>
</evidence>
<keyword evidence="3" id="KW-1185">Reference proteome</keyword>
<protein>
    <submittedName>
        <fullName evidence="2">YjzD family protein</fullName>
    </submittedName>
</protein>
<dbReference type="InterPro" id="IPR021324">
    <property type="entry name" value="DUF2929"/>
</dbReference>
<dbReference type="EMBL" id="JBHTOH010000082">
    <property type="protein sequence ID" value="MFD1411582.1"/>
    <property type="molecule type" value="Genomic_DNA"/>
</dbReference>
<reference evidence="3" key="1">
    <citation type="journal article" date="2019" name="Int. J. Syst. Evol. Microbiol.">
        <title>The Global Catalogue of Microorganisms (GCM) 10K type strain sequencing project: providing services to taxonomists for standard genome sequencing and annotation.</title>
        <authorList>
            <consortium name="The Broad Institute Genomics Platform"/>
            <consortium name="The Broad Institute Genome Sequencing Center for Infectious Disease"/>
            <person name="Wu L."/>
            <person name="Ma J."/>
        </authorList>
    </citation>
    <scope>NUCLEOTIDE SEQUENCE [LARGE SCALE GENOMIC DNA]</scope>
    <source>
        <strain evidence="3">CCM 8937</strain>
    </source>
</reference>
<evidence type="ECO:0000256" key="1">
    <source>
        <dbReference type="SAM" id="Phobius"/>
    </source>
</evidence>
<evidence type="ECO:0000313" key="3">
    <source>
        <dbReference type="Proteomes" id="UP001597191"/>
    </source>
</evidence>
<comment type="caution">
    <text evidence="2">The sequence shown here is derived from an EMBL/GenBank/DDBJ whole genome shotgun (WGS) entry which is preliminary data.</text>
</comment>
<dbReference type="RefSeq" id="WP_164509264.1">
    <property type="nucleotide sequence ID" value="NZ_JBHTOH010000082.1"/>
</dbReference>
<accession>A0ABW4BMZ2</accession>
<sequence>MKRVVVVIWAIILGIVAGFIGAKLDQSDFNLKLSLITFLIFGLLLNFVPEIMRSTVPVEKKADK</sequence>
<keyword evidence="1" id="KW-1133">Transmembrane helix</keyword>
<keyword evidence="1" id="KW-0812">Transmembrane</keyword>
<organism evidence="2 3">
    <name type="scientific">Lapidilactobacillus gannanensis</name>
    <dbReference type="NCBI Taxonomy" id="2486002"/>
    <lineage>
        <taxon>Bacteria</taxon>
        <taxon>Bacillati</taxon>
        <taxon>Bacillota</taxon>
        <taxon>Bacilli</taxon>
        <taxon>Lactobacillales</taxon>
        <taxon>Lactobacillaceae</taxon>
        <taxon>Lapidilactobacillus</taxon>
    </lineage>
</organism>
<dbReference type="Proteomes" id="UP001597191">
    <property type="component" value="Unassembled WGS sequence"/>
</dbReference>